<dbReference type="EMBL" id="UOFV01000229">
    <property type="protein sequence ID" value="VAX00965.1"/>
    <property type="molecule type" value="Genomic_DNA"/>
</dbReference>
<sequence>MNTSTIMCVVGARPNFMKIAPVMRALKASSALKPCLVHTGQHYDAAMKHAFFDQLDIPEPDVDLGVGSGTHAVQTAEIMLRFEPVLDEYKPAAILVVGDVNSTIACSLVAAKKGIPVIHVEAGLRSYDREMPEEINRVLTDQISDLLFITESDAVANLEREGIDRTRVHFVGNVMIDTLRHQLDSATLPEKTLSQVANSEAVLENGYALLTLHRPSNVDDPDILERLLKTMQTISTQLPIVFPVHPRTQACIEKAGLDDILDAAAITRLTPLGYKEMLGLMANARMVLTDSGGIQEETTALGVPCITLRENTERPITVEQGTNTIVGTDPEAILAAFNETMETGGKAGQVPDKWDGKAAQRIIDVIENWLNTATPHQR</sequence>
<dbReference type="GO" id="GO:0008761">
    <property type="term" value="F:UDP-N-acetylglucosamine 2-epimerase activity"/>
    <property type="evidence" value="ECO:0007669"/>
    <property type="project" value="UniProtKB-EC"/>
</dbReference>
<protein>
    <submittedName>
        <fullName evidence="2">UDP-N-acetylglucosamine 2-epimerase</fullName>
        <ecNumber evidence="2">5.1.3.14</ecNumber>
    </submittedName>
</protein>
<dbReference type="Gene3D" id="3.40.50.2000">
    <property type="entry name" value="Glycogen Phosphorylase B"/>
    <property type="match status" value="2"/>
</dbReference>
<reference evidence="2" key="1">
    <citation type="submission" date="2018-06" db="EMBL/GenBank/DDBJ databases">
        <authorList>
            <person name="Zhirakovskaya E."/>
        </authorList>
    </citation>
    <scope>NUCLEOTIDE SEQUENCE</scope>
</reference>
<dbReference type="CDD" id="cd03786">
    <property type="entry name" value="GTB_UDP-GlcNAc_2-Epimerase"/>
    <property type="match status" value="1"/>
</dbReference>
<dbReference type="AlphaFoldDB" id="A0A3B1B3X1"/>
<dbReference type="EC" id="5.1.3.14" evidence="2"/>
<feature type="domain" description="UDP-N-acetylglucosamine 2-epimerase" evidence="1">
    <location>
        <begin position="24"/>
        <end position="367"/>
    </location>
</feature>
<organism evidence="2">
    <name type="scientific">hydrothermal vent metagenome</name>
    <dbReference type="NCBI Taxonomy" id="652676"/>
    <lineage>
        <taxon>unclassified sequences</taxon>
        <taxon>metagenomes</taxon>
        <taxon>ecological metagenomes</taxon>
    </lineage>
</organism>
<proteinExistence type="predicted"/>
<dbReference type="SUPFAM" id="SSF53756">
    <property type="entry name" value="UDP-Glycosyltransferase/glycogen phosphorylase"/>
    <property type="match status" value="1"/>
</dbReference>
<keyword evidence="2" id="KW-0413">Isomerase</keyword>
<accession>A0A3B1B3X1</accession>
<dbReference type="InterPro" id="IPR003331">
    <property type="entry name" value="UDP_GlcNAc_Epimerase_2_dom"/>
</dbReference>
<gene>
    <name evidence="2" type="ORF">MNBD_GAMMA19-2344</name>
</gene>
<evidence type="ECO:0000313" key="2">
    <source>
        <dbReference type="EMBL" id="VAX00965.1"/>
    </source>
</evidence>
<dbReference type="NCBIfam" id="TIGR00236">
    <property type="entry name" value="wecB"/>
    <property type="match status" value="1"/>
</dbReference>
<dbReference type="PANTHER" id="PTHR43174:SF1">
    <property type="entry name" value="UDP-N-ACETYLGLUCOSAMINE 2-EPIMERASE"/>
    <property type="match status" value="1"/>
</dbReference>
<evidence type="ECO:0000259" key="1">
    <source>
        <dbReference type="Pfam" id="PF02350"/>
    </source>
</evidence>
<name>A0A3B1B3X1_9ZZZZ</name>
<dbReference type="InterPro" id="IPR029767">
    <property type="entry name" value="WecB-like"/>
</dbReference>
<dbReference type="PANTHER" id="PTHR43174">
    <property type="entry name" value="UDP-N-ACETYLGLUCOSAMINE 2-EPIMERASE"/>
    <property type="match status" value="1"/>
</dbReference>
<dbReference type="Pfam" id="PF02350">
    <property type="entry name" value="Epimerase_2"/>
    <property type="match status" value="1"/>
</dbReference>